<gene>
    <name evidence="1" type="ORF">CEXT_239781</name>
</gene>
<dbReference type="Proteomes" id="UP001054945">
    <property type="component" value="Unassembled WGS sequence"/>
</dbReference>
<evidence type="ECO:0000313" key="2">
    <source>
        <dbReference type="Proteomes" id="UP001054945"/>
    </source>
</evidence>
<dbReference type="AlphaFoldDB" id="A0AAV4S0E9"/>
<organism evidence="1 2">
    <name type="scientific">Caerostris extrusa</name>
    <name type="common">Bark spider</name>
    <name type="synonym">Caerostris bankana</name>
    <dbReference type="NCBI Taxonomy" id="172846"/>
    <lineage>
        <taxon>Eukaryota</taxon>
        <taxon>Metazoa</taxon>
        <taxon>Ecdysozoa</taxon>
        <taxon>Arthropoda</taxon>
        <taxon>Chelicerata</taxon>
        <taxon>Arachnida</taxon>
        <taxon>Araneae</taxon>
        <taxon>Araneomorphae</taxon>
        <taxon>Entelegynae</taxon>
        <taxon>Araneoidea</taxon>
        <taxon>Araneidae</taxon>
        <taxon>Caerostris</taxon>
    </lineage>
</organism>
<reference evidence="1 2" key="1">
    <citation type="submission" date="2021-06" db="EMBL/GenBank/DDBJ databases">
        <title>Caerostris extrusa draft genome.</title>
        <authorList>
            <person name="Kono N."/>
            <person name="Arakawa K."/>
        </authorList>
    </citation>
    <scope>NUCLEOTIDE SEQUENCE [LARGE SCALE GENOMIC DNA]</scope>
</reference>
<keyword evidence="2" id="KW-1185">Reference proteome</keyword>
<dbReference type="EMBL" id="BPLR01008895">
    <property type="protein sequence ID" value="GIY28013.1"/>
    <property type="molecule type" value="Genomic_DNA"/>
</dbReference>
<name>A0AAV4S0E9_CAEEX</name>
<sequence>MCSTITRKYYMPINTQPLNIIRSFSKERKIRSKMLIPIPDSAYTRKLKLLPPNFLLLRLFFLSQHSAFRERSGALFLIGCFPSERCKKQKRNGDMTDGDVVPRLWFACLFSAFCPTG</sequence>
<accession>A0AAV4S0E9</accession>
<evidence type="ECO:0000313" key="1">
    <source>
        <dbReference type="EMBL" id="GIY28013.1"/>
    </source>
</evidence>
<proteinExistence type="predicted"/>
<comment type="caution">
    <text evidence="1">The sequence shown here is derived from an EMBL/GenBank/DDBJ whole genome shotgun (WGS) entry which is preliminary data.</text>
</comment>
<protein>
    <submittedName>
        <fullName evidence="1">Uncharacterized protein</fullName>
    </submittedName>
</protein>